<feature type="domain" description="Histidine kinase" evidence="10">
    <location>
        <begin position="133"/>
        <end position="340"/>
    </location>
</feature>
<dbReference type="Proteomes" id="UP000660885">
    <property type="component" value="Unassembled WGS sequence"/>
</dbReference>
<dbReference type="Pfam" id="PF13188">
    <property type="entry name" value="PAS_8"/>
    <property type="match status" value="1"/>
</dbReference>
<dbReference type="InterPro" id="IPR000014">
    <property type="entry name" value="PAS"/>
</dbReference>
<evidence type="ECO:0000259" key="10">
    <source>
        <dbReference type="PROSITE" id="PS50109"/>
    </source>
</evidence>
<evidence type="ECO:0000256" key="8">
    <source>
        <dbReference type="ARBA" id="ARBA00023012"/>
    </source>
</evidence>
<dbReference type="InterPro" id="IPR011006">
    <property type="entry name" value="CheY-like_superfamily"/>
</dbReference>
<evidence type="ECO:0000256" key="3">
    <source>
        <dbReference type="ARBA" id="ARBA00022553"/>
    </source>
</evidence>
<evidence type="ECO:0000256" key="2">
    <source>
        <dbReference type="ARBA" id="ARBA00012438"/>
    </source>
</evidence>
<comment type="caution">
    <text evidence="12">The sequence shown here is derived from an EMBL/GenBank/DDBJ whole genome shotgun (WGS) entry which is preliminary data.</text>
</comment>
<keyword evidence="6" id="KW-0418">Kinase</keyword>
<name>A0ABS1TW59_9PROT</name>
<sequence>MAESQTALRAAFRTLFAAAPEGLALLDAGGKIIEANPALRRMAGQGVGRGGLATGLLAAADRPALAALLAGAGPASLRASPTGGGETEWTITAEPLPDGRRLLRVVDLSAERRIEARLAAAGRLELLGRLTGGVVHDMNNLLAAIRGSADAMRAEDLAPPVLAELQGIEDAAQRGSALIGQLLAFIRPGQVAPGQLELDASIKALAPMLRRLLGVGVRLNLALNAPGAKVRLAAVQLDQLVLNLTANAGEAMPEGGSLDIATRLEAGEVALAVRDTGRGIAPEAMPRLFEPFFTTRAASGGTGLGLATVQGIVTGADGRIAVESKPGKGACFLIHLPCCEAAEPGPAAVVQGPVLLVEDEAVLRRFAERVLGQAGHALLLAENAEAALDLLERAPAPGMLVSDIALPGMDGLALARRLRARWPDLPVVLTSGYAGLRADLAAEGFQLLAKPYTPAELTSALAAARREPVAA</sequence>
<dbReference type="SUPFAM" id="SSF55874">
    <property type="entry name" value="ATPase domain of HSP90 chaperone/DNA topoisomerase II/histidine kinase"/>
    <property type="match status" value="1"/>
</dbReference>
<dbReference type="InterPro" id="IPR003661">
    <property type="entry name" value="HisK_dim/P_dom"/>
</dbReference>
<protein>
    <recommendedName>
        <fullName evidence="2">histidine kinase</fullName>
        <ecNumber evidence="2">2.7.13.3</ecNumber>
    </recommendedName>
</protein>
<evidence type="ECO:0000259" key="11">
    <source>
        <dbReference type="PROSITE" id="PS50110"/>
    </source>
</evidence>
<keyword evidence="5" id="KW-0547">Nucleotide-binding</keyword>
<dbReference type="SMART" id="SM00448">
    <property type="entry name" value="REC"/>
    <property type="match status" value="1"/>
</dbReference>
<reference evidence="12 13" key="1">
    <citation type="submission" date="2021-01" db="EMBL/GenBank/DDBJ databases">
        <title>Belnapia mucosa sp. nov. and Belnapia arida sp. nov., isolated from the Tabernas Desert (Almeria, Spain).</title>
        <authorList>
            <person name="Molina-Menor E."/>
            <person name="Vidal-Verdu A."/>
            <person name="Calonge A."/>
            <person name="Satari L."/>
            <person name="Pereto J."/>
            <person name="Porcar M."/>
        </authorList>
    </citation>
    <scope>NUCLEOTIDE SEQUENCE [LARGE SCALE GENOMIC DNA]</scope>
    <source>
        <strain evidence="12 13">T18</strain>
    </source>
</reference>
<dbReference type="Pfam" id="PF00512">
    <property type="entry name" value="HisKA"/>
    <property type="match status" value="1"/>
</dbReference>
<dbReference type="PROSITE" id="PS50109">
    <property type="entry name" value="HIS_KIN"/>
    <property type="match status" value="1"/>
</dbReference>
<evidence type="ECO:0000256" key="6">
    <source>
        <dbReference type="ARBA" id="ARBA00022777"/>
    </source>
</evidence>
<dbReference type="Gene3D" id="3.30.565.10">
    <property type="entry name" value="Histidine kinase-like ATPase, C-terminal domain"/>
    <property type="match status" value="1"/>
</dbReference>
<keyword evidence="8" id="KW-0902">Two-component regulatory system</keyword>
<dbReference type="CDD" id="cd00082">
    <property type="entry name" value="HisKA"/>
    <property type="match status" value="1"/>
</dbReference>
<dbReference type="PRINTS" id="PR00344">
    <property type="entry name" value="BCTRLSENSOR"/>
</dbReference>
<evidence type="ECO:0000256" key="1">
    <source>
        <dbReference type="ARBA" id="ARBA00000085"/>
    </source>
</evidence>
<dbReference type="SMART" id="SM00387">
    <property type="entry name" value="HATPase_c"/>
    <property type="match status" value="1"/>
</dbReference>
<dbReference type="EC" id="2.7.13.3" evidence="2"/>
<dbReference type="Pfam" id="PF02518">
    <property type="entry name" value="HATPase_c"/>
    <property type="match status" value="1"/>
</dbReference>
<dbReference type="Gene3D" id="1.10.287.130">
    <property type="match status" value="1"/>
</dbReference>
<comment type="catalytic activity">
    <reaction evidence="1">
        <text>ATP + protein L-histidine = ADP + protein N-phospho-L-histidine.</text>
        <dbReference type="EC" id="2.7.13.3"/>
    </reaction>
</comment>
<feature type="modified residue" description="4-aspartylphosphate" evidence="9">
    <location>
        <position position="403"/>
    </location>
</feature>
<evidence type="ECO:0000256" key="7">
    <source>
        <dbReference type="ARBA" id="ARBA00022840"/>
    </source>
</evidence>
<dbReference type="SUPFAM" id="SSF52172">
    <property type="entry name" value="CheY-like"/>
    <property type="match status" value="1"/>
</dbReference>
<evidence type="ECO:0000256" key="9">
    <source>
        <dbReference type="PROSITE-ProRule" id="PRU00169"/>
    </source>
</evidence>
<dbReference type="InterPro" id="IPR003594">
    <property type="entry name" value="HATPase_dom"/>
</dbReference>
<dbReference type="InterPro" id="IPR036890">
    <property type="entry name" value="HATPase_C_sf"/>
</dbReference>
<dbReference type="InterPro" id="IPR001789">
    <property type="entry name" value="Sig_transdc_resp-reg_receiver"/>
</dbReference>
<dbReference type="InterPro" id="IPR036097">
    <property type="entry name" value="HisK_dim/P_sf"/>
</dbReference>
<dbReference type="PANTHER" id="PTHR43065:SF46">
    <property type="entry name" value="C4-DICARBOXYLATE TRANSPORT SENSOR PROTEIN DCTB"/>
    <property type="match status" value="1"/>
</dbReference>
<dbReference type="Gene3D" id="3.40.50.2300">
    <property type="match status" value="1"/>
</dbReference>
<dbReference type="InterPro" id="IPR035965">
    <property type="entry name" value="PAS-like_dom_sf"/>
</dbReference>
<evidence type="ECO:0000256" key="5">
    <source>
        <dbReference type="ARBA" id="ARBA00022741"/>
    </source>
</evidence>
<dbReference type="InterPro" id="IPR005467">
    <property type="entry name" value="His_kinase_dom"/>
</dbReference>
<dbReference type="EMBL" id="JAETWB010000001">
    <property type="protein sequence ID" value="MBL6076688.1"/>
    <property type="molecule type" value="Genomic_DNA"/>
</dbReference>
<organism evidence="12 13">
    <name type="scientific">Belnapia arida</name>
    <dbReference type="NCBI Taxonomy" id="2804533"/>
    <lineage>
        <taxon>Bacteria</taxon>
        <taxon>Pseudomonadati</taxon>
        <taxon>Pseudomonadota</taxon>
        <taxon>Alphaproteobacteria</taxon>
        <taxon>Acetobacterales</taxon>
        <taxon>Roseomonadaceae</taxon>
        <taxon>Belnapia</taxon>
    </lineage>
</organism>
<keyword evidence="13" id="KW-1185">Reference proteome</keyword>
<accession>A0ABS1TW59</accession>
<dbReference type="PROSITE" id="PS50110">
    <property type="entry name" value="RESPONSE_REGULATORY"/>
    <property type="match status" value="1"/>
</dbReference>
<dbReference type="SMART" id="SM00091">
    <property type="entry name" value="PAS"/>
    <property type="match status" value="1"/>
</dbReference>
<dbReference type="Pfam" id="PF00072">
    <property type="entry name" value="Response_reg"/>
    <property type="match status" value="1"/>
</dbReference>
<dbReference type="PANTHER" id="PTHR43065">
    <property type="entry name" value="SENSOR HISTIDINE KINASE"/>
    <property type="match status" value="1"/>
</dbReference>
<dbReference type="SUPFAM" id="SSF47384">
    <property type="entry name" value="Homodimeric domain of signal transducing histidine kinase"/>
    <property type="match status" value="1"/>
</dbReference>
<keyword evidence="4" id="KW-0808">Transferase</keyword>
<keyword evidence="7" id="KW-0067">ATP-binding</keyword>
<feature type="domain" description="Response regulatory" evidence="11">
    <location>
        <begin position="353"/>
        <end position="465"/>
    </location>
</feature>
<dbReference type="InterPro" id="IPR004358">
    <property type="entry name" value="Sig_transdc_His_kin-like_C"/>
</dbReference>
<keyword evidence="3 9" id="KW-0597">Phosphoprotein</keyword>
<dbReference type="RefSeq" id="WP_202829861.1">
    <property type="nucleotide sequence ID" value="NZ_JAETWB010000001.1"/>
</dbReference>
<dbReference type="SUPFAM" id="SSF55785">
    <property type="entry name" value="PYP-like sensor domain (PAS domain)"/>
    <property type="match status" value="1"/>
</dbReference>
<proteinExistence type="predicted"/>
<evidence type="ECO:0000313" key="12">
    <source>
        <dbReference type="EMBL" id="MBL6076688.1"/>
    </source>
</evidence>
<evidence type="ECO:0000313" key="13">
    <source>
        <dbReference type="Proteomes" id="UP000660885"/>
    </source>
</evidence>
<dbReference type="Gene3D" id="3.30.450.20">
    <property type="entry name" value="PAS domain"/>
    <property type="match status" value="1"/>
</dbReference>
<evidence type="ECO:0000256" key="4">
    <source>
        <dbReference type="ARBA" id="ARBA00022679"/>
    </source>
</evidence>
<gene>
    <name evidence="12" type="ORF">JMJ56_01640</name>
</gene>
<dbReference type="SMART" id="SM00388">
    <property type="entry name" value="HisKA"/>
    <property type="match status" value="1"/>
</dbReference>